<organism evidence="1 2">
    <name type="scientific">Exiguobacterium alkaliphilum</name>
    <dbReference type="NCBI Taxonomy" id="1428684"/>
    <lineage>
        <taxon>Bacteria</taxon>
        <taxon>Bacillati</taxon>
        <taxon>Bacillota</taxon>
        <taxon>Bacilli</taxon>
        <taxon>Bacillales</taxon>
        <taxon>Bacillales Family XII. Incertae Sedis</taxon>
        <taxon>Exiguobacterium</taxon>
    </lineage>
</organism>
<accession>A0ABT2L005</accession>
<comment type="caution">
    <text evidence="1">The sequence shown here is derived from an EMBL/GenBank/DDBJ whole genome shotgun (WGS) entry which is preliminary data.</text>
</comment>
<dbReference type="RefSeq" id="WP_034815650.1">
    <property type="nucleotide sequence ID" value="NZ_JANIEK010000044.1"/>
</dbReference>
<keyword evidence="2" id="KW-1185">Reference proteome</keyword>
<gene>
    <name evidence="1" type="ORF">NQG31_10650</name>
</gene>
<dbReference type="EMBL" id="JANIEK010000044">
    <property type="protein sequence ID" value="MCT4796010.1"/>
    <property type="molecule type" value="Genomic_DNA"/>
</dbReference>
<dbReference type="Pfam" id="PF24716">
    <property type="entry name" value="WapI"/>
    <property type="match status" value="1"/>
</dbReference>
<name>A0ABT2L005_9BACL</name>
<evidence type="ECO:0008006" key="3">
    <source>
        <dbReference type="Google" id="ProtNLM"/>
    </source>
</evidence>
<reference evidence="1 2" key="1">
    <citation type="submission" date="2022-07" db="EMBL/GenBank/DDBJ databases">
        <title>Genomic and pangenome structural analysis of the polyextremophile Exiguobacterium.</title>
        <authorList>
            <person name="Shen L."/>
        </authorList>
    </citation>
    <scope>NUCLEOTIDE SEQUENCE [LARGE SCALE GENOMIC DNA]</scope>
    <source>
        <strain evidence="1 2">12_1</strain>
    </source>
</reference>
<proteinExistence type="predicted"/>
<protein>
    <recommendedName>
        <fullName evidence="3">Polyketide cyclase</fullName>
    </recommendedName>
</protein>
<dbReference type="InterPro" id="IPR056510">
    <property type="entry name" value="WapI"/>
</dbReference>
<evidence type="ECO:0000313" key="2">
    <source>
        <dbReference type="Proteomes" id="UP001206821"/>
    </source>
</evidence>
<dbReference type="Proteomes" id="UP001206821">
    <property type="component" value="Unassembled WGS sequence"/>
</dbReference>
<evidence type="ECO:0000313" key="1">
    <source>
        <dbReference type="EMBL" id="MCT4796010.1"/>
    </source>
</evidence>
<sequence>MALTKLASRDGVTDLSIESYAYAYEEADNIHDAAWHRNWVGFHAPEHRITFDDIMLDSLLVAHCIPTFESFVAGDVRQVEFTPTEPFVSLTLTRRDLSGDEVDVRGHLEHSLGDETEALDFAFETSVLEVEQFLQGLREIASEFPIRGSLT</sequence>